<evidence type="ECO:0000256" key="1">
    <source>
        <dbReference type="SAM" id="Phobius"/>
    </source>
</evidence>
<dbReference type="AlphaFoldDB" id="A0A9K3DK25"/>
<keyword evidence="1" id="KW-0472">Membrane</keyword>
<feature type="transmembrane region" description="Helical" evidence="1">
    <location>
        <begin position="12"/>
        <end position="33"/>
    </location>
</feature>
<reference evidence="2" key="1">
    <citation type="journal article" date="2017" name="Nature">
        <title>The sunflower genome provides insights into oil metabolism, flowering and Asterid evolution.</title>
        <authorList>
            <person name="Badouin H."/>
            <person name="Gouzy J."/>
            <person name="Grassa C.J."/>
            <person name="Murat F."/>
            <person name="Staton S.E."/>
            <person name="Cottret L."/>
            <person name="Lelandais-Briere C."/>
            <person name="Owens G.L."/>
            <person name="Carrere S."/>
            <person name="Mayjonade B."/>
            <person name="Legrand L."/>
            <person name="Gill N."/>
            <person name="Kane N.C."/>
            <person name="Bowers J.E."/>
            <person name="Hubner S."/>
            <person name="Bellec A."/>
            <person name="Berard A."/>
            <person name="Berges H."/>
            <person name="Blanchet N."/>
            <person name="Boniface M.C."/>
            <person name="Brunel D."/>
            <person name="Catrice O."/>
            <person name="Chaidir N."/>
            <person name="Claudel C."/>
            <person name="Donnadieu C."/>
            <person name="Faraut T."/>
            <person name="Fievet G."/>
            <person name="Helmstetter N."/>
            <person name="King M."/>
            <person name="Knapp S.J."/>
            <person name="Lai Z."/>
            <person name="Le Paslier M.C."/>
            <person name="Lippi Y."/>
            <person name="Lorenzon L."/>
            <person name="Mandel J.R."/>
            <person name="Marage G."/>
            <person name="Marchand G."/>
            <person name="Marquand E."/>
            <person name="Bret-Mestries E."/>
            <person name="Morien E."/>
            <person name="Nambeesan S."/>
            <person name="Nguyen T."/>
            <person name="Pegot-Espagnet P."/>
            <person name="Pouilly N."/>
            <person name="Raftis F."/>
            <person name="Sallet E."/>
            <person name="Schiex T."/>
            <person name="Thomas J."/>
            <person name="Vandecasteele C."/>
            <person name="Vares D."/>
            <person name="Vear F."/>
            <person name="Vautrin S."/>
            <person name="Crespi M."/>
            <person name="Mangin B."/>
            <person name="Burke J.M."/>
            <person name="Salse J."/>
            <person name="Munos S."/>
            <person name="Vincourt P."/>
            <person name="Rieseberg L.H."/>
            <person name="Langlade N.B."/>
        </authorList>
    </citation>
    <scope>NUCLEOTIDE SEQUENCE</scope>
    <source>
        <tissue evidence="2">Leaves</tissue>
    </source>
</reference>
<keyword evidence="1" id="KW-1133">Transmembrane helix</keyword>
<dbReference type="Proteomes" id="UP000215914">
    <property type="component" value="Unassembled WGS sequence"/>
</dbReference>
<comment type="caution">
    <text evidence="2">The sequence shown here is derived from an EMBL/GenBank/DDBJ whole genome shotgun (WGS) entry which is preliminary data.</text>
</comment>
<evidence type="ECO:0000313" key="3">
    <source>
        <dbReference type="Proteomes" id="UP000215914"/>
    </source>
</evidence>
<evidence type="ECO:0000313" key="2">
    <source>
        <dbReference type="EMBL" id="KAF5756914.1"/>
    </source>
</evidence>
<keyword evidence="1" id="KW-0812">Transmembrane</keyword>
<accession>A0A9K3DK25</accession>
<protein>
    <submittedName>
        <fullName evidence="2">Uncharacterized protein</fullName>
    </submittedName>
</protein>
<gene>
    <name evidence="2" type="ORF">HanXRQr2_Chr17g0820541</name>
</gene>
<dbReference type="Gramene" id="mRNA:HanXRQr2_Chr17g0820541">
    <property type="protein sequence ID" value="CDS:HanXRQr2_Chr17g0820541.1"/>
    <property type="gene ID" value="HanXRQr2_Chr17g0820541"/>
</dbReference>
<reference evidence="2" key="2">
    <citation type="submission" date="2020-06" db="EMBL/GenBank/DDBJ databases">
        <title>Helianthus annuus Genome sequencing and assembly Release 2.</title>
        <authorList>
            <person name="Gouzy J."/>
            <person name="Langlade N."/>
            <person name="Munos S."/>
        </authorList>
    </citation>
    <scope>NUCLEOTIDE SEQUENCE</scope>
    <source>
        <tissue evidence="2">Leaves</tissue>
    </source>
</reference>
<keyword evidence="3" id="KW-1185">Reference proteome</keyword>
<name>A0A9K3DK25_HELAN</name>
<dbReference type="EMBL" id="MNCJ02000332">
    <property type="protein sequence ID" value="KAF5756914.1"/>
    <property type="molecule type" value="Genomic_DNA"/>
</dbReference>
<organism evidence="2 3">
    <name type="scientific">Helianthus annuus</name>
    <name type="common">Common sunflower</name>
    <dbReference type="NCBI Taxonomy" id="4232"/>
    <lineage>
        <taxon>Eukaryota</taxon>
        <taxon>Viridiplantae</taxon>
        <taxon>Streptophyta</taxon>
        <taxon>Embryophyta</taxon>
        <taxon>Tracheophyta</taxon>
        <taxon>Spermatophyta</taxon>
        <taxon>Magnoliopsida</taxon>
        <taxon>eudicotyledons</taxon>
        <taxon>Gunneridae</taxon>
        <taxon>Pentapetalae</taxon>
        <taxon>asterids</taxon>
        <taxon>campanulids</taxon>
        <taxon>Asterales</taxon>
        <taxon>Asteraceae</taxon>
        <taxon>Asteroideae</taxon>
        <taxon>Heliantheae alliance</taxon>
        <taxon>Heliantheae</taxon>
        <taxon>Helianthus</taxon>
    </lineage>
</organism>
<sequence length="54" mass="6264">MIANLYQTHYAALYALPVTLIFKWIKTLLVLNVRLDVYVFRKQVNVVACFTSSD</sequence>
<proteinExistence type="predicted"/>